<evidence type="ECO:0000313" key="2">
    <source>
        <dbReference type="Proteomes" id="UP000323454"/>
    </source>
</evidence>
<name>A0A5B2X1P5_9PSEU</name>
<gene>
    <name evidence="1" type="ORF">F0L68_25645</name>
</gene>
<comment type="caution">
    <text evidence="1">The sequence shown here is derived from an EMBL/GenBank/DDBJ whole genome shotgun (WGS) entry which is preliminary data.</text>
</comment>
<proteinExistence type="predicted"/>
<dbReference type="OrthoDB" id="5638018at2"/>
<organism evidence="1 2">
    <name type="scientific">Solihabitans fulvus</name>
    <dbReference type="NCBI Taxonomy" id="1892852"/>
    <lineage>
        <taxon>Bacteria</taxon>
        <taxon>Bacillati</taxon>
        <taxon>Actinomycetota</taxon>
        <taxon>Actinomycetes</taxon>
        <taxon>Pseudonocardiales</taxon>
        <taxon>Pseudonocardiaceae</taxon>
        <taxon>Solihabitans</taxon>
    </lineage>
</organism>
<dbReference type="InterPro" id="IPR009297">
    <property type="entry name" value="DUF952"/>
</dbReference>
<reference evidence="1 2" key="1">
    <citation type="submission" date="2019-09" db="EMBL/GenBank/DDBJ databases">
        <title>Goodfellowia gen. nov., a new genus of the Pseudonocardineae related to Actinoalloteichus, containing Goodfellowia coeruleoviolacea gen. nov., comb. nov. gen. nov., comb. nov.</title>
        <authorList>
            <person name="Labeda D."/>
        </authorList>
    </citation>
    <scope>NUCLEOTIDE SEQUENCE [LARGE SCALE GENOMIC DNA]</scope>
    <source>
        <strain evidence="1 2">AN110305</strain>
    </source>
</reference>
<evidence type="ECO:0000313" key="1">
    <source>
        <dbReference type="EMBL" id="KAA2257125.1"/>
    </source>
</evidence>
<keyword evidence="2" id="KW-1185">Reference proteome</keyword>
<dbReference type="AlphaFoldDB" id="A0A5B2X1P5"/>
<dbReference type="SUPFAM" id="SSF56399">
    <property type="entry name" value="ADP-ribosylation"/>
    <property type="match status" value="1"/>
</dbReference>
<dbReference type="Pfam" id="PF06108">
    <property type="entry name" value="DUF952"/>
    <property type="match status" value="1"/>
</dbReference>
<dbReference type="Gene3D" id="3.20.170.20">
    <property type="entry name" value="Protein of unknown function DUF952"/>
    <property type="match status" value="1"/>
</dbReference>
<dbReference type="EMBL" id="VUOB01000047">
    <property type="protein sequence ID" value="KAA2257125.1"/>
    <property type="molecule type" value="Genomic_DNA"/>
</dbReference>
<sequence>MILHFCPRSEWTAAVERGEYRHESLDHEGFVHCSDPGTVHLPATALFAGRTDLVLLVIDPAVLDLPVRWEAGEPAHPSGVWFPHVYGPIPVDAVVAVVDFPPSPDGGFVLPPALAG</sequence>
<dbReference type="PANTHER" id="PTHR34129:SF1">
    <property type="entry name" value="DUF952 DOMAIN-CONTAINING PROTEIN"/>
    <property type="match status" value="1"/>
</dbReference>
<reference evidence="1 2" key="2">
    <citation type="submission" date="2019-09" db="EMBL/GenBank/DDBJ databases">
        <authorList>
            <person name="Jin C."/>
        </authorList>
    </citation>
    <scope>NUCLEOTIDE SEQUENCE [LARGE SCALE GENOMIC DNA]</scope>
    <source>
        <strain evidence="1 2">AN110305</strain>
    </source>
</reference>
<dbReference type="RefSeq" id="WP_149852358.1">
    <property type="nucleotide sequence ID" value="NZ_VUOB01000047.1"/>
</dbReference>
<dbReference type="Proteomes" id="UP000323454">
    <property type="component" value="Unassembled WGS sequence"/>
</dbReference>
<accession>A0A5B2X1P5</accession>
<dbReference type="PANTHER" id="PTHR34129">
    <property type="entry name" value="BLR1139 PROTEIN"/>
    <property type="match status" value="1"/>
</dbReference>
<protein>
    <submittedName>
        <fullName evidence="1">DUF952 domain-containing protein</fullName>
    </submittedName>
</protein>